<keyword evidence="1" id="KW-0812">Transmembrane</keyword>
<gene>
    <name evidence="2" type="ORF">STAS_11308</name>
</gene>
<evidence type="ECO:0000256" key="1">
    <source>
        <dbReference type="SAM" id="Phobius"/>
    </source>
</evidence>
<dbReference type="EMBL" id="BKCP01004960">
    <property type="protein sequence ID" value="GER35036.1"/>
    <property type="molecule type" value="Genomic_DNA"/>
</dbReference>
<dbReference type="AlphaFoldDB" id="A0A5A7PQU0"/>
<proteinExistence type="predicted"/>
<evidence type="ECO:0000313" key="2">
    <source>
        <dbReference type="EMBL" id="GER35036.1"/>
    </source>
</evidence>
<reference evidence="3" key="1">
    <citation type="journal article" date="2019" name="Curr. Biol.">
        <title>Genome Sequence of Striga asiatica Provides Insight into the Evolution of Plant Parasitism.</title>
        <authorList>
            <person name="Yoshida S."/>
            <person name="Kim S."/>
            <person name="Wafula E.K."/>
            <person name="Tanskanen J."/>
            <person name="Kim Y.M."/>
            <person name="Honaas L."/>
            <person name="Yang Z."/>
            <person name="Spallek T."/>
            <person name="Conn C.E."/>
            <person name="Ichihashi Y."/>
            <person name="Cheong K."/>
            <person name="Cui S."/>
            <person name="Der J.P."/>
            <person name="Gundlach H."/>
            <person name="Jiao Y."/>
            <person name="Hori C."/>
            <person name="Ishida J.K."/>
            <person name="Kasahara H."/>
            <person name="Kiba T."/>
            <person name="Kim M.S."/>
            <person name="Koo N."/>
            <person name="Laohavisit A."/>
            <person name="Lee Y.H."/>
            <person name="Lumba S."/>
            <person name="McCourt P."/>
            <person name="Mortimer J.C."/>
            <person name="Mutuku J.M."/>
            <person name="Nomura T."/>
            <person name="Sasaki-Sekimoto Y."/>
            <person name="Seto Y."/>
            <person name="Wang Y."/>
            <person name="Wakatake T."/>
            <person name="Sakakibara H."/>
            <person name="Demura T."/>
            <person name="Yamaguchi S."/>
            <person name="Yoneyama K."/>
            <person name="Manabe R.I."/>
            <person name="Nelson D.C."/>
            <person name="Schulman A.H."/>
            <person name="Timko M.P."/>
            <person name="dePamphilis C.W."/>
            <person name="Choi D."/>
            <person name="Shirasu K."/>
        </authorList>
    </citation>
    <scope>NUCLEOTIDE SEQUENCE [LARGE SCALE GENOMIC DNA]</scope>
    <source>
        <strain evidence="3">cv. UVA1</strain>
    </source>
</reference>
<protein>
    <submittedName>
        <fullName evidence="2">Ammonium transporter 2</fullName>
    </submittedName>
</protein>
<accession>A0A5A7PQU0</accession>
<keyword evidence="1" id="KW-1133">Transmembrane helix</keyword>
<keyword evidence="1" id="KW-0472">Membrane</keyword>
<name>A0A5A7PQU0_STRAF</name>
<feature type="transmembrane region" description="Helical" evidence="1">
    <location>
        <begin position="20"/>
        <end position="45"/>
    </location>
</feature>
<sequence>MHKLLQTRLQIRGRPVMKLLLRVANIRITSPFAGIGSTFLFAFTFRSFSSMLTSLVTGTGEVFPRLKTRNWAGPIFFPPLPVLFPAVSIEPKQPFTMSSM</sequence>
<organism evidence="2 3">
    <name type="scientific">Striga asiatica</name>
    <name type="common">Asiatic witchweed</name>
    <name type="synonym">Buchnera asiatica</name>
    <dbReference type="NCBI Taxonomy" id="4170"/>
    <lineage>
        <taxon>Eukaryota</taxon>
        <taxon>Viridiplantae</taxon>
        <taxon>Streptophyta</taxon>
        <taxon>Embryophyta</taxon>
        <taxon>Tracheophyta</taxon>
        <taxon>Spermatophyta</taxon>
        <taxon>Magnoliopsida</taxon>
        <taxon>eudicotyledons</taxon>
        <taxon>Gunneridae</taxon>
        <taxon>Pentapetalae</taxon>
        <taxon>asterids</taxon>
        <taxon>lamiids</taxon>
        <taxon>Lamiales</taxon>
        <taxon>Orobanchaceae</taxon>
        <taxon>Buchnereae</taxon>
        <taxon>Striga</taxon>
    </lineage>
</organism>
<keyword evidence="3" id="KW-1185">Reference proteome</keyword>
<comment type="caution">
    <text evidence="2">The sequence shown here is derived from an EMBL/GenBank/DDBJ whole genome shotgun (WGS) entry which is preliminary data.</text>
</comment>
<evidence type="ECO:0000313" key="3">
    <source>
        <dbReference type="Proteomes" id="UP000325081"/>
    </source>
</evidence>
<dbReference type="Proteomes" id="UP000325081">
    <property type="component" value="Unassembled WGS sequence"/>
</dbReference>